<reference evidence="4 6" key="1">
    <citation type="journal article" date="2015" name="Genome Announc.">
        <title>Complete genome sequences for 35 biothreat assay-relevant bacillus species.</title>
        <authorList>
            <person name="Johnson S.L."/>
            <person name="Daligault H.E."/>
            <person name="Davenport K.W."/>
            <person name="Jaissle J."/>
            <person name="Frey K.G."/>
            <person name="Ladner J.T."/>
            <person name="Broomall S.M."/>
            <person name="Bishop-Lilly K.A."/>
            <person name="Bruce D.C."/>
            <person name="Gibbons H.S."/>
            <person name="Coyne S.R."/>
            <person name="Lo C.C."/>
            <person name="Meincke L."/>
            <person name="Munk A.C."/>
            <person name="Koroleva G.I."/>
            <person name="Rosenzweig C.N."/>
            <person name="Palacios G.F."/>
            <person name="Redden C.L."/>
            <person name="Minogue T.D."/>
            <person name="Chain P.S."/>
        </authorList>
    </citation>
    <scope>NUCLEOTIDE SEQUENCE [LARGE SCALE GENOMIC DNA]</scope>
    <source>
        <strain evidence="4 6">HD1011</strain>
    </source>
</reference>
<dbReference type="InterPro" id="IPR029016">
    <property type="entry name" value="GAF-like_dom_sf"/>
</dbReference>
<dbReference type="EMBL" id="CP009335">
    <property type="protein sequence ID" value="AJG76677.1"/>
    <property type="molecule type" value="Genomic_DNA"/>
</dbReference>
<accession>A0A0B5NTF2</accession>
<dbReference type="InterPro" id="IPR051448">
    <property type="entry name" value="CdaR-like_regulators"/>
</dbReference>
<dbReference type="Pfam" id="PF13556">
    <property type="entry name" value="HTH_30"/>
    <property type="match status" value="1"/>
</dbReference>
<dbReference type="EMBL" id="CP053980">
    <property type="protein sequence ID" value="QKH27782.1"/>
    <property type="molecule type" value="Genomic_DNA"/>
</dbReference>
<dbReference type="RefSeq" id="WP_000115733.1">
    <property type="nucleotide sequence ID" value="NZ_CP009335.1"/>
</dbReference>
<dbReference type="PANTHER" id="PTHR33744">
    <property type="entry name" value="CARBOHYDRATE DIACID REGULATOR"/>
    <property type="match status" value="1"/>
</dbReference>
<name>A0A0B5NTF2_BACTU</name>
<comment type="similarity">
    <text evidence="1">Belongs to the CdaR family.</text>
</comment>
<dbReference type="SUPFAM" id="SSF55781">
    <property type="entry name" value="GAF domain-like"/>
    <property type="match status" value="1"/>
</dbReference>
<proteinExistence type="inferred from homology"/>
<evidence type="ECO:0000313" key="4">
    <source>
        <dbReference type="EMBL" id="AJG76677.1"/>
    </source>
</evidence>
<evidence type="ECO:0000313" key="7">
    <source>
        <dbReference type="Proteomes" id="UP000501107"/>
    </source>
</evidence>
<evidence type="ECO:0000313" key="5">
    <source>
        <dbReference type="EMBL" id="QKH27782.1"/>
    </source>
</evidence>
<dbReference type="AlphaFoldDB" id="A0A0B5NTF2"/>
<dbReference type="Gene3D" id="1.10.10.2840">
    <property type="entry name" value="PucR C-terminal helix-turn-helix domain"/>
    <property type="match status" value="1"/>
</dbReference>
<dbReference type="Pfam" id="PF17853">
    <property type="entry name" value="GGDEF_2"/>
    <property type="match status" value="1"/>
</dbReference>
<protein>
    <submittedName>
        <fullName evidence="4">GAF domain protein</fullName>
    </submittedName>
    <submittedName>
        <fullName evidence="5">Helix-turn-helix domain-containing protein</fullName>
    </submittedName>
</protein>
<sequence length="740" mass="85400">MSVNKRERLMKRIEYHLRNTSRQLIKIDTEEEALQYLTHSFCSELHCNFVAVIFNEGGQFLPKAWSGNLTSLASAFPLHSDECSSRLQYQSITDQMADSPDVCLLTKTLKSAGVETWFTVPLKDDIQHFGFCIVAFSRYVPLLDMEISFEEFGRDIAVAIAVARQKESQLKKIEGFGWISKNLSLDVPLEKHIYEVTSKAGMETNAHFSCVYLYNEDENCFVFQPPSYGEMKYSSKIMVEDKYVLKEHFPFFETVGGKQFTAPIIIDMKPIGVLHVEKEYEGVFTEADAKSLEMIANHLATILDNARLYNGEKEHKQRLHFLLDYQQALLKETVDDNNFEGITTMLSSLFQDTVFIFDRFMQPIAFHDEKDSYLAEHLADLAREERKNQRMNDTFHITDPNHIDYCFSFWIINGGGNFLGYLAVRRTNGWMDEFDQLTVDLARNICSIQFIKQKLVLDTKEQMKDSFISKLLTEKIEDRDNILQYANLYQWNLFKKHRVAVLSISLDEKELKKGNLLEQQAKKSLIWDLIKTRLPELGTGILAVSHNDEQLLIVPIEDQKKRADTFWESMFHSIQKWIHASPIGCQVLLGIGGVTKQLEDYYISYQQAVQALNILDSRFRKKGYALFEDLGSYAILHHLNHSTAVELFVKKQIGPLIAYSEGKNIDLYHTLHVFLQNNGNVKSAAEELFIHRSSLLYRLEKIESLISVDLNDAEVRFNLMMALKLYDMHGEVVGELKSIF</sequence>
<feature type="domain" description="PucR C-terminal helix-turn-helix" evidence="2">
    <location>
        <begin position="667"/>
        <end position="725"/>
    </location>
</feature>
<dbReference type="KEGG" id="btw:BF38_4210"/>
<evidence type="ECO:0000256" key="1">
    <source>
        <dbReference type="ARBA" id="ARBA00006754"/>
    </source>
</evidence>
<evidence type="ECO:0000259" key="3">
    <source>
        <dbReference type="Pfam" id="PF17853"/>
    </source>
</evidence>
<evidence type="ECO:0000259" key="2">
    <source>
        <dbReference type="Pfam" id="PF13556"/>
    </source>
</evidence>
<dbReference type="Gene3D" id="3.30.450.40">
    <property type="match status" value="1"/>
</dbReference>
<dbReference type="PANTHER" id="PTHR33744:SF1">
    <property type="entry name" value="DNA-BINDING TRANSCRIPTIONAL ACTIVATOR ADER"/>
    <property type="match status" value="1"/>
</dbReference>
<dbReference type="Proteomes" id="UP000031876">
    <property type="component" value="Chromosome"/>
</dbReference>
<organism evidence="5 7">
    <name type="scientific">Bacillus thuringiensis</name>
    <dbReference type="NCBI Taxonomy" id="1428"/>
    <lineage>
        <taxon>Bacteria</taxon>
        <taxon>Bacillati</taxon>
        <taxon>Bacillota</taxon>
        <taxon>Bacilli</taxon>
        <taxon>Bacillales</taxon>
        <taxon>Bacillaceae</taxon>
        <taxon>Bacillus</taxon>
        <taxon>Bacillus cereus group</taxon>
    </lineage>
</organism>
<dbReference type="InterPro" id="IPR042070">
    <property type="entry name" value="PucR_C-HTH_sf"/>
</dbReference>
<gene>
    <name evidence="4" type="ORF">BF38_4210</name>
    <name evidence="5" type="ORF">FOC89_28795</name>
</gene>
<dbReference type="InterPro" id="IPR041522">
    <property type="entry name" value="CdaR_GGDEF"/>
</dbReference>
<feature type="domain" description="CdaR GGDEF-like" evidence="3">
    <location>
        <begin position="479"/>
        <end position="614"/>
    </location>
</feature>
<reference evidence="5 7" key="2">
    <citation type="submission" date="2020-05" db="EMBL/GenBank/DDBJ databases">
        <title>FDA dAtabase for Regulatory Grade micrObial Sequences (FDA-ARGOS): Supporting development and validation of Infectious Disease Dx tests.</title>
        <authorList>
            <person name="Nelson B."/>
            <person name="Plummer A."/>
            <person name="Tallon L."/>
            <person name="Sadzewicz L."/>
            <person name="Zhao X."/>
            <person name="Vavikolanu K."/>
            <person name="Mehta A."/>
            <person name="Aluvathingal J."/>
            <person name="Nadendla S."/>
            <person name="Myers T."/>
            <person name="Yan Y."/>
            <person name="Sichtig H."/>
        </authorList>
    </citation>
    <scope>NUCLEOTIDE SEQUENCE [LARGE SCALE GENOMIC DNA]</scope>
    <source>
        <strain evidence="5 7">FDAARGOS_795</strain>
    </source>
</reference>
<dbReference type="Proteomes" id="UP000501107">
    <property type="component" value="Chromosome"/>
</dbReference>
<dbReference type="InterPro" id="IPR025736">
    <property type="entry name" value="PucR_C-HTH_dom"/>
</dbReference>
<evidence type="ECO:0000313" key="6">
    <source>
        <dbReference type="Proteomes" id="UP000031876"/>
    </source>
</evidence>